<name>A0ACC2JTW3_9PEZI</name>
<keyword evidence="2" id="KW-1185">Reference proteome</keyword>
<sequence>MAKMNHNNQDGLKWQRGFLDVAPCWTREPALPAIENVCREQLKILPEHPCHITFYAAGAFNKLYRVDYDNQSVIMRVTLPVHPHYKTHGEVATLDWLRHNTTIPVPKVIAFDDSNQNEIGFEWIMMEFMPGTPLHRRWRTMAMEKKVDITQRIAEFQAEIFRDGDLARAFKNIGTLYMGNRIKFGEMPMIRVVPDQLVSYEFFRDKRINFDVPRGPFRSSSGWLESHLKIIILEQTAIFEESEDDDDKEEAGEVIAVAKRLLSLLLQVFPDVAEDSLEPAFLFHDDLNLHNILVGKDSNITAIVDWECVSTVPIWITTWMPKFLRGESRTEQPKRDDYRDETPEESVALARSDNPDKLDNEGKDQLYWDHMMEYETTRLREVYQTRLRQLWPNWPIQESYLKLDFYMAVLQCSSGSLADLVNSWIDKIESGNTIRWNEAWAEWQSARSAAEDRISYRERPAEVGGPAIQPPSVATAVPNAAPAPGLDTTHEGGHGQVHYSERHPRRDRGCHIDLGGGEAGGPGPFMLKNWQIGPENSKRAADALKMIYHSEKGGVTKTMTAHRDIPWISANVSYGLFLSDHSILDIQETELVVLAAIMSQNLYKPTYWHLRACLRVGIEPVEVDAIHRVIERVAAYGGKTLSVQRVFDVTDA</sequence>
<accession>A0ACC2JTW3</accession>
<evidence type="ECO:0000313" key="2">
    <source>
        <dbReference type="Proteomes" id="UP001153332"/>
    </source>
</evidence>
<reference evidence="1" key="1">
    <citation type="submission" date="2022-12" db="EMBL/GenBank/DDBJ databases">
        <title>Genome Sequence of Lasiodiplodia mahajangana.</title>
        <authorList>
            <person name="Buettner E."/>
        </authorList>
    </citation>
    <scope>NUCLEOTIDE SEQUENCE</scope>
    <source>
        <strain evidence="1">VT137</strain>
    </source>
</reference>
<protein>
    <submittedName>
        <fullName evidence="1">Uncharacterized protein</fullName>
    </submittedName>
</protein>
<comment type="caution">
    <text evidence="1">The sequence shown here is derived from an EMBL/GenBank/DDBJ whole genome shotgun (WGS) entry which is preliminary data.</text>
</comment>
<dbReference type="EMBL" id="JAPUUL010000385">
    <property type="protein sequence ID" value="KAJ8130971.1"/>
    <property type="molecule type" value="Genomic_DNA"/>
</dbReference>
<dbReference type="Proteomes" id="UP001153332">
    <property type="component" value="Unassembled WGS sequence"/>
</dbReference>
<gene>
    <name evidence="1" type="ORF">O1611_g2653</name>
</gene>
<proteinExistence type="predicted"/>
<evidence type="ECO:0000313" key="1">
    <source>
        <dbReference type="EMBL" id="KAJ8130971.1"/>
    </source>
</evidence>
<organism evidence="1 2">
    <name type="scientific">Lasiodiplodia mahajangana</name>
    <dbReference type="NCBI Taxonomy" id="1108764"/>
    <lineage>
        <taxon>Eukaryota</taxon>
        <taxon>Fungi</taxon>
        <taxon>Dikarya</taxon>
        <taxon>Ascomycota</taxon>
        <taxon>Pezizomycotina</taxon>
        <taxon>Dothideomycetes</taxon>
        <taxon>Dothideomycetes incertae sedis</taxon>
        <taxon>Botryosphaeriales</taxon>
        <taxon>Botryosphaeriaceae</taxon>
        <taxon>Lasiodiplodia</taxon>
    </lineage>
</organism>